<sequence>MQFKASQTLLNPNELNPIIDNNEPLEKMFEKITFGLGKPLDVVKEQLSGSIIQNPFGNVPAQKNVSTVTGNFLENDMQPTASQQMLELFKKLTIKDGVVDKKMERNAKRSVYFS</sequence>
<protein>
    <submittedName>
        <fullName evidence="2">Uncharacterized protein</fullName>
    </submittedName>
</protein>
<accession>A0A914YAG5</accession>
<dbReference type="WBParaSite" id="PSU_v2.g15757.t1">
    <property type="protein sequence ID" value="PSU_v2.g15757.t1"/>
    <property type="gene ID" value="PSU_v2.g15757"/>
</dbReference>
<dbReference type="Proteomes" id="UP000887577">
    <property type="component" value="Unplaced"/>
</dbReference>
<keyword evidence="1" id="KW-1185">Reference proteome</keyword>
<evidence type="ECO:0000313" key="1">
    <source>
        <dbReference type="Proteomes" id="UP000887577"/>
    </source>
</evidence>
<reference evidence="2" key="1">
    <citation type="submission" date="2022-11" db="UniProtKB">
        <authorList>
            <consortium name="WormBaseParasite"/>
        </authorList>
    </citation>
    <scope>IDENTIFICATION</scope>
</reference>
<proteinExistence type="predicted"/>
<name>A0A914YAG5_9BILA</name>
<organism evidence="1 2">
    <name type="scientific">Panagrolaimus superbus</name>
    <dbReference type="NCBI Taxonomy" id="310955"/>
    <lineage>
        <taxon>Eukaryota</taxon>
        <taxon>Metazoa</taxon>
        <taxon>Ecdysozoa</taxon>
        <taxon>Nematoda</taxon>
        <taxon>Chromadorea</taxon>
        <taxon>Rhabditida</taxon>
        <taxon>Tylenchina</taxon>
        <taxon>Panagrolaimomorpha</taxon>
        <taxon>Panagrolaimoidea</taxon>
        <taxon>Panagrolaimidae</taxon>
        <taxon>Panagrolaimus</taxon>
    </lineage>
</organism>
<evidence type="ECO:0000313" key="2">
    <source>
        <dbReference type="WBParaSite" id="PSU_v2.g15757.t1"/>
    </source>
</evidence>
<dbReference type="AlphaFoldDB" id="A0A914YAG5"/>